<protein>
    <submittedName>
        <fullName evidence="2">Metallophosphoesterase</fullName>
    </submittedName>
</protein>
<comment type="caution">
    <text evidence="2">The sequence shown here is derived from an EMBL/GenBank/DDBJ whole genome shotgun (WGS) entry which is preliminary data.</text>
</comment>
<dbReference type="Pfam" id="PF00149">
    <property type="entry name" value="Metallophos"/>
    <property type="match status" value="1"/>
</dbReference>
<evidence type="ECO:0000259" key="1">
    <source>
        <dbReference type="Pfam" id="PF00149"/>
    </source>
</evidence>
<accession>A0ABU3GIS2</accession>
<keyword evidence="3" id="KW-1185">Reference proteome</keyword>
<sequence>MKVLETAAVINLPDRRVAVCGDWHGQSGWARLVLRGLSRIAPDVSTVIHAGDWSMNLSKSDEICAAFGIERVLVVPGNHDYPALSNVLNAHPGVAVRESRSTWLLPRPFRIGVGGRTVLALSGATSVDRYWRLPKEWSSDETIRDEDVAAAISGGPADIMVTHESPSDTPVRAVRHILRTNPLGFPRESIVESAASRVRVRQVWDAVNPKLAFHGHMHAPGGGTTPDGRRLISLGCNGQEGNVAIVDLRDLSVEVPSLRELRAHEAETEK</sequence>
<dbReference type="Gene3D" id="3.60.21.10">
    <property type="match status" value="1"/>
</dbReference>
<dbReference type="CDD" id="cd00838">
    <property type="entry name" value="MPP_superfamily"/>
    <property type="match status" value="1"/>
</dbReference>
<dbReference type="Proteomes" id="UP001262835">
    <property type="component" value="Unassembled WGS sequence"/>
</dbReference>
<organism evidence="2 3">
    <name type="scientific">Microbacterium aquilitoris</name>
    <dbReference type="NCBI Taxonomy" id="3067307"/>
    <lineage>
        <taxon>Bacteria</taxon>
        <taxon>Bacillati</taxon>
        <taxon>Actinomycetota</taxon>
        <taxon>Actinomycetes</taxon>
        <taxon>Micrococcales</taxon>
        <taxon>Microbacteriaceae</taxon>
        <taxon>Microbacterium</taxon>
    </lineage>
</organism>
<evidence type="ECO:0000313" key="2">
    <source>
        <dbReference type="EMBL" id="MDT3329444.1"/>
    </source>
</evidence>
<proteinExistence type="predicted"/>
<name>A0ABU3GIS2_9MICO</name>
<reference evidence="2 3" key="1">
    <citation type="submission" date="2023-08" db="EMBL/GenBank/DDBJ databases">
        <title>Microbacterium aquilitoris sp. nov. and Microbacterium gwkjibeachense sp. nov., isolated from beach.</title>
        <authorList>
            <person name="Lee S.D."/>
            <person name="Yang H."/>
            <person name="Kim I."/>
        </authorList>
    </citation>
    <scope>NUCLEOTIDE SEQUENCE [LARGE SCALE GENOMIC DNA]</scope>
    <source>
        <strain evidence="2 3">KSW-18</strain>
    </source>
</reference>
<feature type="domain" description="Calcineurin-like phosphoesterase" evidence="1">
    <location>
        <begin position="16"/>
        <end position="220"/>
    </location>
</feature>
<dbReference type="SUPFAM" id="SSF56300">
    <property type="entry name" value="Metallo-dependent phosphatases"/>
    <property type="match status" value="1"/>
</dbReference>
<dbReference type="EMBL" id="JAUZVT010000001">
    <property type="protein sequence ID" value="MDT3329444.1"/>
    <property type="molecule type" value="Genomic_DNA"/>
</dbReference>
<dbReference type="InterPro" id="IPR029052">
    <property type="entry name" value="Metallo-depent_PP-like"/>
</dbReference>
<gene>
    <name evidence="2" type="ORF">Q9S78_02065</name>
</gene>
<dbReference type="RefSeq" id="WP_311868593.1">
    <property type="nucleotide sequence ID" value="NZ_JAUZVT010000001.1"/>
</dbReference>
<dbReference type="InterPro" id="IPR004843">
    <property type="entry name" value="Calcineurin-like_PHP"/>
</dbReference>
<evidence type="ECO:0000313" key="3">
    <source>
        <dbReference type="Proteomes" id="UP001262835"/>
    </source>
</evidence>